<evidence type="ECO:0000313" key="1">
    <source>
        <dbReference type="EMBL" id="SBS73850.1"/>
    </source>
</evidence>
<gene>
    <name evidence="1" type="ORF">MHPYR_180090</name>
</gene>
<name>A0A1Y5P8L2_9MYCO</name>
<dbReference type="AlphaFoldDB" id="A0A1Y5P8L2"/>
<reference evidence="1" key="1">
    <citation type="submission" date="2016-03" db="EMBL/GenBank/DDBJ databases">
        <authorList>
            <person name="Ploux O."/>
        </authorList>
    </citation>
    <scope>NUCLEOTIDE SEQUENCE</scope>
    <source>
        <strain evidence="1">UC10</strain>
    </source>
</reference>
<organism evidence="1">
    <name type="scientific">uncultured Mycobacterium sp</name>
    <dbReference type="NCBI Taxonomy" id="171292"/>
    <lineage>
        <taxon>Bacteria</taxon>
        <taxon>Bacillati</taxon>
        <taxon>Actinomycetota</taxon>
        <taxon>Actinomycetes</taxon>
        <taxon>Mycobacteriales</taxon>
        <taxon>Mycobacteriaceae</taxon>
        <taxon>Mycobacterium</taxon>
        <taxon>environmental samples</taxon>
    </lineage>
</organism>
<proteinExistence type="predicted"/>
<dbReference type="EMBL" id="FLQS01000010">
    <property type="protein sequence ID" value="SBS73850.1"/>
    <property type="molecule type" value="Genomic_DNA"/>
</dbReference>
<accession>A0A1Y5P8L2</accession>
<sequence>MTRLLAYLRSLLISQVYVVLDGGTCVGVSGRLQGAELLRARHARALAVGMDGRVADEDYRTCYDRQRIENFELGDVW</sequence>
<protein>
    <submittedName>
        <fullName evidence="1">Gp53</fullName>
    </submittedName>
</protein>